<dbReference type="NCBIfam" id="TIGR00608">
    <property type="entry name" value="radc"/>
    <property type="match status" value="1"/>
</dbReference>
<dbReference type="AlphaFoldDB" id="A0A2N1PMH4"/>
<name>A0A2N1PMH4_9BACT</name>
<accession>A0A2N1PMH4</accession>
<evidence type="ECO:0000256" key="1">
    <source>
        <dbReference type="ARBA" id="ARBA00022670"/>
    </source>
</evidence>
<evidence type="ECO:0000256" key="2">
    <source>
        <dbReference type="ARBA" id="ARBA00022723"/>
    </source>
</evidence>
<dbReference type="PANTHER" id="PTHR30471">
    <property type="entry name" value="DNA REPAIR PROTEIN RADC"/>
    <property type="match status" value="1"/>
</dbReference>
<dbReference type="GO" id="GO:0008237">
    <property type="term" value="F:metallopeptidase activity"/>
    <property type="evidence" value="ECO:0007669"/>
    <property type="project" value="UniProtKB-KW"/>
</dbReference>
<dbReference type="NCBIfam" id="NF000642">
    <property type="entry name" value="PRK00024.1"/>
    <property type="match status" value="1"/>
</dbReference>
<keyword evidence="5" id="KW-0482">Metalloprotease</keyword>
<keyword evidence="2" id="KW-0479">Metal-binding</keyword>
<dbReference type="Gene3D" id="3.40.140.10">
    <property type="entry name" value="Cytidine Deaminase, domain 2"/>
    <property type="match status" value="1"/>
</dbReference>
<reference evidence="8 9" key="1">
    <citation type="journal article" date="2017" name="ISME J.">
        <title>Potential for microbial H2 and metal transformations associated with novel bacteria and archaea in deep terrestrial subsurface sediments.</title>
        <authorList>
            <person name="Hernsdorf A.W."/>
            <person name="Amano Y."/>
            <person name="Miyakawa K."/>
            <person name="Ise K."/>
            <person name="Suzuki Y."/>
            <person name="Anantharaman K."/>
            <person name="Probst A."/>
            <person name="Burstein D."/>
            <person name="Thomas B.C."/>
            <person name="Banfield J.F."/>
        </authorList>
    </citation>
    <scope>NUCLEOTIDE SEQUENCE [LARGE SCALE GENOMIC DNA]</scope>
    <source>
        <strain evidence="8">HGW-Wallbacteria-1</strain>
    </source>
</reference>
<dbReference type="GO" id="GO:0046872">
    <property type="term" value="F:metal ion binding"/>
    <property type="evidence" value="ECO:0007669"/>
    <property type="project" value="UniProtKB-KW"/>
</dbReference>
<evidence type="ECO:0000256" key="6">
    <source>
        <dbReference type="RuleBase" id="RU003797"/>
    </source>
</evidence>
<evidence type="ECO:0000259" key="7">
    <source>
        <dbReference type="PROSITE" id="PS50249"/>
    </source>
</evidence>
<dbReference type="EMBL" id="PGXC01000016">
    <property type="protein sequence ID" value="PKK89539.1"/>
    <property type="molecule type" value="Genomic_DNA"/>
</dbReference>
<dbReference type="PROSITE" id="PS50249">
    <property type="entry name" value="MPN"/>
    <property type="match status" value="1"/>
</dbReference>
<dbReference type="Pfam" id="PF20582">
    <property type="entry name" value="UPF0758_N"/>
    <property type="match status" value="1"/>
</dbReference>
<dbReference type="Pfam" id="PF04002">
    <property type="entry name" value="RadC"/>
    <property type="match status" value="1"/>
</dbReference>
<sequence length="221" mass="24509">MLKRIKELPQNERPREKLLQRGARTLSDHELAAILLGRGSQKSDVLSLARKLVNIIDCRGIGIRPREIMAIQGIGTAGATSIAAAFEFARRRIKPQGLKIKSPSEVLPLLHHYADRRQEHFMVISINGANEVMSVRVATIGLVNQCQVHPREVFADAIAERATAIIVAHNHPSGELNPSPEDMAVTKRLHDAAELLGIKLLDHIIFNTRGYLSMAERGDFQ</sequence>
<dbReference type="GO" id="GO:0006508">
    <property type="term" value="P:proteolysis"/>
    <property type="evidence" value="ECO:0007669"/>
    <property type="project" value="UniProtKB-KW"/>
</dbReference>
<dbReference type="InterPro" id="IPR025657">
    <property type="entry name" value="RadC_JAB"/>
</dbReference>
<organism evidence="8 9">
    <name type="scientific">Candidatus Wallbacteria bacterium HGW-Wallbacteria-1</name>
    <dbReference type="NCBI Taxonomy" id="2013854"/>
    <lineage>
        <taxon>Bacteria</taxon>
        <taxon>Candidatus Walliibacteriota</taxon>
    </lineage>
</organism>
<dbReference type="CDD" id="cd08071">
    <property type="entry name" value="MPN_DUF2466"/>
    <property type="match status" value="1"/>
</dbReference>
<dbReference type="PANTHER" id="PTHR30471:SF3">
    <property type="entry name" value="UPF0758 PROTEIN YEES-RELATED"/>
    <property type="match status" value="1"/>
</dbReference>
<evidence type="ECO:0000313" key="8">
    <source>
        <dbReference type="EMBL" id="PKK89539.1"/>
    </source>
</evidence>
<comment type="caution">
    <text evidence="8">The sequence shown here is derived from an EMBL/GenBank/DDBJ whole genome shotgun (WGS) entry which is preliminary data.</text>
</comment>
<dbReference type="InterPro" id="IPR037518">
    <property type="entry name" value="MPN"/>
</dbReference>
<protein>
    <recommendedName>
        <fullName evidence="7">MPN domain-containing protein</fullName>
    </recommendedName>
</protein>
<keyword evidence="3" id="KW-0378">Hydrolase</keyword>
<dbReference type="PROSITE" id="PS01302">
    <property type="entry name" value="UPF0758"/>
    <property type="match status" value="1"/>
</dbReference>
<dbReference type="Proteomes" id="UP000233256">
    <property type="component" value="Unassembled WGS sequence"/>
</dbReference>
<comment type="similarity">
    <text evidence="6">Belongs to the UPF0758 family.</text>
</comment>
<gene>
    <name evidence="8" type="ORF">CVV64_14115</name>
</gene>
<dbReference type="InterPro" id="IPR046778">
    <property type="entry name" value="UPF0758_N"/>
</dbReference>
<dbReference type="InterPro" id="IPR001405">
    <property type="entry name" value="UPF0758"/>
</dbReference>
<feature type="domain" description="MPN" evidence="7">
    <location>
        <begin position="99"/>
        <end position="220"/>
    </location>
</feature>
<keyword evidence="1" id="KW-0645">Protease</keyword>
<evidence type="ECO:0000313" key="9">
    <source>
        <dbReference type="Proteomes" id="UP000233256"/>
    </source>
</evidence>
<evidence type="ECO:0000256" key="4">
    <source>
        <dbReference type="ARBA" id="ARBA00022833"/>
    </source>
</evidence>
<keyword evidence="4" id="KW-0862">Zinc</keyword>
<proteinExistence type="inferred from homology"/>
<evidence type="ECO:0000256" key="5">
    <source>
        <dbReference type="ARBA" id="ARBA00023049"/>
    </source>
</evidence>
<evidence type="ECO:0000256" key="3">
    <source>
        <dbReference type="ARBA" id="ARBA00022801"/>
    </source>
</evidence>
<dbReference type="InterPro" id="IPR020891">
    <property type="entry name" value="UPF0758_CS"/>
</dbReference>